<protein>
    <submittedName>
        <fullName evidence="3">Coiled-coil protein</fullName>
    </submittedName>
</protein>
<keyword evidence="4" id="KW-1185">Reference proteome</keyword>
<evidence type="ECO:0000256" key="2">
    <source>
        <dbReference type="SAM" id="Phobius"/>
    </source>
</evidence>
<keyword evidence="2" id="KW-0812">Transmembrane</keyword>
<organism evidence="3 4">
    <name type="scientific">Legionella lansingensis</name>
    <dbReference type="NCBI Taxonomy" id="45067"/>
    <lineage>
        <taxon>Bacteria</taxon>
        <taxon>Pseudomonadati</taxon>
        <taxon>Pseudomonadota</taxon>
        <taxon>Gammaproteobacteria</taxon>
        <taxon>Legionellales</taxon>
        <taxon>Legionellaceae</taxon>
        <taxon>Legionella</taxon>
    </lineage>
</organism>
<keyword evidence="2" id="KW-0472">Membrane</keyword>
<dbReference type="EMBL" id="LNYI01000023">
    <property type="protein sequence ID" value="KTD22656.1"/>
    <property type="molecule type" value="Genomic_DNA"/>
</dbReference>
<dbReference type="OrthoDB" id="5653214at2"/>
<accession>A0A0W0VR96</accession>
<dbReference type="STRING" id="45067.Llan_1146"/>
<feature type="transmembrane region" description="Helical" evidence="2">
    <location>
        <begin position="136"/>
        <end position="154"/>
    </location>
</feature>
<name>A0A0W0VR96_9GAMM</name>
<dbReference type="eggNOG" id="ENOG5030NYU">
    <property type="taxonomic scope" value="Bacteria"/>
</dbReference>
<gene>
    <name evidence="3" type="ORF">Llan_1146</name>
</gene>
<feature type="region of interest" description="Disordered" evidence="1">
    <location>
        <begin position="1"/>
        <end position="21"/>
    </location>
</feature>
<reference evidence="3 4" key="1">
    <citation type="submission" date="2015-11" db="EMBL/GenBank/DDBJ databases">
        <title>Genomic analysis of 38 Legionella species identifies large and diverse effector repertoires.</title>
        <authorList>
            <person name="Burstein D."/>
            <person name="Amaro F."/>
            <person name="Zusman T."/>
            <person name="Lifshitz Z."/>
            <person name="Cohen O."/>
            <person name="Gilbert J.A."/>
            <person name="Pupko T."/>
            <person name="Shuman H.A."/>
            <person name="Segal G."/>
        </authorList>
    </citation>
    <scope>NUCLEOTIDE SEQUENCE [LARGE SCALE GENOMIC DNA]</scope>
    <source>
        <strain evidence="3 4">ATCC 49751</strain>
    </source>
</reference>
<sequence>MGEDTKKSFQSQESGLASDEEEDLSARELFLTRLQCLQETVNFSSPALSEKAVIILLLKRLPLITGFLNSIDGMGGALSRLAIIQGYAVRTAEIAGRGFQWGGLALAFIDFFRIPLIYLAAVLLGQEPPISLAKNARWLYATVSLALAIIPLIVPITLPPIAMLTAIISLSVSIFLLARHLIRYRQIKRRSEDIILEIKAKNEEIQDIQQWAAMMQFKLEDNSEELNLFDIEDRLAQLEHSFFLVKEETQDLYDEQFRLQQKLKKMDVMAVVDRAIAIALSALVVIGLALTLLSPVMGFSLVAVSAAFAGMYIIARIGFPSLQYLTKWLLAKFSNDGELFTEILAIAPQSQHATPELTETAITEKSVSLELESTSMTMLKLFGEDEAVHVLHEQTLSSQKMEHVDSRSQDPNNNLTQCRIKKTETSRHLGLFHEEDDESREGQETKRRFIATTSTCTGV</sequence>
<feature type="transmembrane region" description="Helical" evidence="2">
    <location>
        <begin position="299"/>
        <end position="319"/>
    </location>
</feature>
<dbReference type="AlphaFoldDB" id="A0A0W0VR96"/>
<evidence type="ECO:0000313" key="4">
    <source>
        <dbReference type="Proteomes" id="UP000054869"/>
    </source>
</evidence>
<evidence type="ECO:0000313" key="3">
    <source>
        <dbReference type="EMBL" id="KTD22656.1"/>
    </source>
</evidence>
<feature type="transmembrane region" description="Helical" evidence="2">
    <location>
        <begin position="101"/>
        <end position="124"/>
    </location>
</feature>
<dbReference type="Proteomes" id="UP000054869">
    <property type="component" value="Unassembled WGS sequence"/>
</dbReference>
<feature type="transmembrane region" description="Helical" evidence="2">
    <location>
        <begin position="271"/>
        <end position="293"/>
    </location>
</feature>
<dbReference type="RefSeq" id="WP_028373264.1">
    <property type="nucleotide sequence ID" value="NZ_CAAAJD010000005.1"/>
</dbReference>
<comment type="caution">
    <text evidence="3">The sequence shown here is derived from an EMBL/GenBank/DDBJ whole genome shotgun (WGS) entry which is preliminary data.</text>
</comment>
<feature type="transmembrane region" description="Helical" evidence="2">
    <location>
        <begin position="160"/>
        <end position="182"/>
    </location>
</feature>
<keyword evidence="2" id="KW-1133">Transmembrane helix</keyword>
<proteinExistence type="predicted"/>
<dbReference type="PATRIC" id="fig|45067.4.peg.1200"/>
<evidence type="ECO:0000256" key="1">
    <source>
        <dbReference type="SAM" id="MobiDB-lite"/>
    </source>
</evidence>